<evidence type="ECO:0000313" key="6">
    <source>
        <dbReference type="Proteomes" id="UP001428290"/>
    </source>
</evidence>
<dbReference type="SMART" id="SM01043">
    <property type="entry name" value="BTAD"/>
    <property type="match status" value="1"/>
</dbReference>
<feature type="domain" description="Bacterial transcriptional activator" evidence="4">
    <location>
        <begin position="938"/>
        <end position="1063"/>
    </location>
</feature>
<evidence type="ECO:0000256" key="1">
    <source>
        <dbReference type="ARBA" id="ARBA00005820"/>
    </source>
</evidence>
<dbReference type="SUPFAM" id="SSF48452">
    <property type="entry name" value="TPR-like"/>
    <property type="match status" value="1"/>
</dbReference>
<dbReference type="SMART" id="SM00862">
    <property type="entry name" value="Trans_reg_C"/>
    <property type="match status" value="1"/>
</dbReference>
<name>A0ABP9WW33_9CHLR</name>
<comment type="similarity">
    <text evidence="1">Belongs to the AfsR/DnrI/RedD regulatory family.</text>
</comment>
<dbReference type="InterPro" id="IPR051677">
    <property type="entry name" value="AfsR-DnrI-RedD_regulator"/>
</dbReference>
<sequence>MCCATSKFYAKLGVVQYTIDYPQLNDDLIQRPRLQAQLEACWTCRLTMVVAAAGYGKTTMLAQWMQQTLGGDCLWYGLHSPTEADQLQRLLSNLTKSRFPQINPINSLADLFDCWATLAPRRIALVLDDCQHLQTSAWRLLNELTRFAPTNLHLILSSRQLPQLDWAGLAARGQYRQLTAAELRFSQAELQELLPTQSPSQCQAAWQATNGWPAGLRLWRALPSGYQGTVSDFLAQDVLGQLPDAVRRTAQFAALLPFFNQAVLTAMAAPDPASLWHYNLFVLPDQAEWWRFEPFWLEVLRQQPLAETNQLLAQAATWFEQQGHLAAALDVWCRLGQWAQVAEQLKRHGLRLLAQHQPVLQWLQQLPAAERQIAELLHLHGLALREHDPVLAAQTLAQAAQRYRAEQRYAEAFQVVGEQCLIYFWQGDEQALIGVARESFSLKSFVWYRQRRDLLKFPLLLFQIKRGRYIKALATAQSLAQSELPFFWRWVAACVVGGLYTILTLPNEGIQWLEVWLQHPQVQAEPAMRMSLLDLLATCLMSRAAPDDRLAAQRLADEASRLSERYGVRLTRLQTRGTKLGLALLDADRPTTEHLIQQLLLPSDEPLPSIMRNRLLALRAFAWASLGEIKLAQHDATLSERGLIRDDALYGADPRMWLMLAQAWFCCGEYQRALAALERAKPMIEAAQSPILRLRAGLVQLASRWQIQPSSQLIAEATTIWRDYLADGDRHMNATPLRLTTLLVELGLRTGIAPQRIAQFLAKRDRVALEEICWKLYAEQPQQQTALLQLLGLYGSAASLERLQAVIKQASTQQRKIAQHSLTSIRQRPAYALKIQLFGSLQLWRGAELVDPNEWSREKARQLLALLVLQRPRIISREALIEHFWPDLTPQAADGALRVTLNALLHVLEPERSGGANSAFVLSEATGLRLNPQAQIDTDYAEFQALLQTAAKQRQQGAMPAALQAYQAALALYQDDLLSDIAYAEWVLDWREQALSQFVAATSDYLELLLAYGPTAEAIPYAERLLSYDPYHEPTYLRLIDIYQMLGNASAAERIRKRLERISL</sequence>
<dbReference type="SUPFAM" id="SSF52540">
    <property type="entry name" value="P-loop containing nucleoside triphosphate hydrolases"/>
    <property type="match status" value="1"/>
</dbReference>
<dbReference type="Gene3D" id="1.10.10.10">
    <property type="entry name" value="Winged helix-like DNA-binding domain superfamily/Winged helix DNA-binding domain"/>
    <property type="match status" value="1"/>
</dbReference>
<evidence type="ECO:0000313" key="5">
    <source>
        <dbReference type="EMBL" id="GAA5527417.1"/>
    </source>
</evidence>
<dbReference type="PANTHER" id="PTHR35807:SF2">
    <property type="entry name" value="TRANSCRIPTIONAL ACTIVATOR DOMAIN"/>
    <property type="match status" value="1"/>
</dbReference>
<proteinExistence type="inferred from homology"/>
<protein>
    <submittedName>
        <fullName evidence="5">HTH-type transcriptional regulator MalT</fullName>
    </submittedName>
</protein>
<evidence type="ECO:0000259" key="4">
    <source>
        <dbReference type="SMART" id="SM01043"/>
    </source>
</evidence>
<dbReference type="Gene3D" id="1.25.40.10">
    <property type="entry name" value="Tetratricopeptide repeat domain"/>
    <property type="match status" value="1"/>
</dbReference>
<dbReference type="InterPro" id="IPR016032">
    <property type="entry name" value="Sig_transdc_resp-reg_C-effctor"/>
</dbReference>
<reference evidence="5 6" key="1">
    <citation type="submission" date="2024-02" db="EMBL/GenBank/DDBJ databases">
        <title>Herpetosiphon gulosus NBRC 112829.</title>
        <authorList>
            <person name="Ichikawa N."/>
            <person name="Katano-Makiyama Y."/>
            <person name="Hidaka K."/>
        </authorList>
    </citation>
    <scope>NUCLEOTIDE SEQUENCE [LARGE SCALE GENOMIC DNA]</scope>
    <source>
        <strain evidence="5 6">NBRC 112829</strain>
    </source>
</reference>
<feature type="domain" description="OmpR/PhoB-type" evidence="3">
    <location>
        <begin position="853"/>
        <end position="930"/>
    </location>
</feature>
<keyword evidence="2" id="KW-0238">DNA-binding</keyword>
<accession>A0ABP9WW33</accession>
<dbReference type="InterPro" id="IPR011990">
    <property type="entry name" value="TPR-like_helical_dom_sf"/>
</dbReference>
<organism evidence="5 6">
    <name type="scientific">Herpetosiphon gulosus</name>
    <dbReference type="NCBI Taxonomy" id="1973496"/>
    <lineage>
        <taxon>Bacteria</taxon>
        <taxon>Bacillati</taxon>
        <taxon>Chloroflexota</taxon>
        <taxon>Chloroflexia</taxon>
        <taxon>Herpetosiphonales</taxon>
        <taxon>Herpetosiphonaceae</taxon>
        <taxon>Herpetosiphon</taxon>
    </lineage>
</organism>
<dbReference type="InterPro" id="IPR001867">
    <property type="entry name" value="OmpR/PhoB-type_DNA-bd"/>
</dbReference>
<comment type="caution">
    <text evidence="5">The sequence shown here is derived from an EMBL/GenBank/DDBJ whole genome shotgun (WGS) entry which is preliminary data.</text>
</comment>
<keyword evidence="6" id="KW-1185">Reference proteome</keyword>
<evidence type="ECO:0000256" key="2">
    <source>
        <dbReference type="ARBA" id="ARBA00023125"/>
    </source>
</evidence>
<gene>
    <name evidence="5" type="primary">malT_3</name>
    <name evidence="5" type="ORF">Hgul01_01203</name>
</gene>
<dbReference type="Gene3D" id="3.40.50.300">
    <property type="entry name" value="P-loop containing nucleotide triphosphate hydrolases"/>
    <property type="match status" value="1"/>
</dbReference>
<dbReference type="InterPro" id="IPR036388">
    <property type="entry name" value="WH-like_DNA-bd_sf"/>
</dbReference>
<dbReference type="SUPFAM" id="SSF46894">
    <property type="entry name" value="C-terminal effector domain of the bipartite response regulators"/>
    <property type="match status" value="1"/>
</dbReference>
<dbReference type="InterPro" id="IPR005158">
    <property type="entry name" value="BTAD"/>
</dbReference>
<dbReference type="PANTHER" id="PTHR35807">
    <property type="entry name" value="TRANSCRIPTIONAL REGULATOR REDD-RELATED"/>
    <property type="match status" value="1"/>
</dbReference>
<dbReference type="Proteomes" id="UP001428290">
    <property type="component" value="Unassembled WGS sequence"/>
</dbReference>
<dbReference type="Pfam" id="PF03704">
    <property type="entry name" value="BTAD"/>
    <property type="match status" value="1"/>
</dbReference>
<dbReference type="InterPro" id="IPR027417">
    <property type="entry name" value="P-loop_NTPase"/>
</dbReference>
<evidence type="ECO:0000259" key="3">
    <source>
        <dbReference type="SMART" id="SM00862"/>
    </source>
</evidence>
<dbReference type="EMBL" id="BAABRU010000004">
    <property type="protein sequence ID" value="GAA5527417.1"/>
    <property type="molecule type" value="Genomic_DNA"/>
</dbReference>